<sequence length="65" mass="7424">MKPTKTEKTDTSYPNDEYPNDEHRWPKPKRLESTGSAANTKVFARNSRRAMPFKATGHKGGISFR</sequence>
<dbReference type="AlphaFoldDB" id="A0A087A258"/>
<evidence type="ECO:0000313" key="2">
    <source>
        <dbReference type="EMBL" id="KFI52858.1"/>
    </source>
</evidence>
<reference evidence="2 3" key="1">
    <citation type="submission" date="2014-03" db="EMBL/GenBank/DDBJ databases">
        <title>Genomics of Bifidobacteria.</title>
        <authorList>
            <person name="Ventura M."/>
            <person name="Milani C."/>
            <person name="Lugli G.A."/>
        </authorList>
    </citation>
    <scope>NUCLEOTIDE SEQUENCE [LARGE SCALE GENOMIC DNA]</scope>
    <source>
        <strain evidence="2 3">DSM 23973</strain>
    </source>
</reference>
<evidence type="ECO:0000313" key="3">
    <source>
        <dbReference type="Proteomes" id="UP000029072"/>
    </source>
</evidence>
<proteinExistence type="predicted"/>
<comment type="caution">
    <text evidence="2">The sequence shown here is derived from an EMBL/GenBank/DDBJ whole genome shotgun (WGS) entry which is preliminary data.</text>
</comment>
<protein>
    <submittedName>
        <fullName evidence="2">Uncharacterized protein</fullName>
    </submittedName>
</protein>
<dbReference type="EMBL" id="JGYS01000015">
    <property type="protein sequence ID" value="KFI52858.1"/>
    <property type="molecule type" value="Genomic_DNA"/>
</dbReference>
<name>A0A087A258_9BIFI</name>
<feature type="region of interest" description="Disordered" evidence="1">
    <location>
        <begin position="1"/>
        <end position="65"/>
    </location>
</feature>
<gene>
    <name evidence="2" type="ORF">BCAL_1537</name>
</gene>
<feature type="compositionally biased region" description="Basic and acidic residues" evidence="1">
    <location>
        <begin position="20"/>
        <end position="32"/>
    </location>
</feature>
<organism evidence="2 3">
    <name type="scientific">Bifidobacterium callitrichos DSM 23973</name>
    <dbReference type="NCBI Taxonomy" id="1437609"/>
    <lineage>
        <taxon>Bacteria</taxon>
        <taxon>Bacillati</taxon>
        <taxon>Actinomycetota</taxon>
        <taxon>Actinomycetes</taxon>
        <taxon>Bifidobacteriales</taxon>
        <taxon>Bifidobacteriaceae</taxon>
        <taxon>Bifidobacterium</taxon>
    </lineage>
</organism>
<accession>A0A087A258</accession>
<dbReference type="Proteomes" id="UP000029072">
    <property type="component" value="Unassembled WGS sequence"/>
</dbReference>
<evidence type="ECO:0000256" key="1">
    <source>
        <dbReference type="SAM" id="MobiDB-lite"/>
    </source>
</evidence>
<feature type="compositionally biased region" description="Basic and acidic residues" evidence="1">
    <location>
        <begin position="1"/>
        <end position="10"/>
    </location>
</feature>